<proteinExistence type="predicted"/>
<dbReference type="InterPro" id="IPR025657">
    <property type="entry name" value="RadC_JAB"/>
</dbReference>
<dbReference type="Proteomes" id="UP000198319">
    <property type="component" value="Unassembled WGS sequence"/>
</dbReference>
<dbReference type="EMBL" id="MIKE01000026">
    <property type="protein sequence ID" value="OHT43928.1"/>
    <property type="molecule type" value="Genomic_DNA"/>
</dbReference>
<keyword evidence="5" id="KW-0482">Metalloprotease</keyword>
<evidence type="ECO:0000259" key="6">
    <source>
        <dbReference type="PROSITE" id="PS50249"/>
    </source>
</evidence>
<dbReference type="PROSITE" id="PS01302">
    <property type="entry name" value="UPF0758"/>
    <property type="match status" value="1"/>
</dbReference>
<dbReference type="GO" id="GO:0046872">
    <property type="term" value="F:metal ion binding"/>
    <property type="evidence" value="ECO:0007669"/>
    <property type="project" value="UniProtKB-KW"/>
</dbReference>
<dbReference type="PROSITE" id="PS50249">
    <property type="entry name" value="MPN"/>
    <property type="match status" value="1"/>
</dbReference>
<feature type="domain" description="MPN" evidence="6">
    <location>
        <begin position="31"/>
        <end position="156"/>
    </location>
</feature>
<keyword evidence="1" id="KW-0645">Protease</keyword>
<accession>A0A1S1J2C2</accession>
<comment type="caution">
    <text evidence="7">The sequence shown here is derived from an EMBL/GenBank/DDBJ whole genome shotgun (WGS) entry which is preliminary data.</text>
</comment>
<dbReference type="CDD" id="cd08071">
    <property type="entry name" value="MPN_DUF2466"/>
    <property type="match status" value="1"/>
</dbReference>
<evidence type="ECO:0000256" key="3">
    <source>
        <dbReference type="ARBA" id="ARBA00022801"/>
    </source>
</evidence>
<keyword evidence="10" id="KW-1185">Reference proteome</keyword>
<dbReference type="PANTHER" id="PTHR30471:SF3">
    <property type="entry name" value="UPF0758 PROTEIN YEES-RELATED"/>
    <property type="match status" value="1"/>
</dbReference>
<dbReference type="Pfam" id="PF04002">
    <property type="entry name" value="RadC"/>
    <property type="match status" value="1"/>
</dbReference>
<dbReference type="GO" id="GO:0006508">
    <property type="term" value="P:proteolysis"/>
    <property type="evidence" value="ECO:0007669"/>
    <property type="project" value="UniProtKB-KW"/>
</dbReference>
<keyword evidence="2" id="KW-0479">Metal-binding</keyword>
<sequence length="161" mass="18146">MRARKEKQDWKIASEIELIYKNKVRVSERPYLSSSKTAYELALKVWDMGKIEFFEQCKVFLLNRSNKVLGVYEVSSGGTSGISVDLKLLFASVIKANASAFIMIHNHPSGKTLPSIADRLFTKKVNEAAALLDIKLVDHLIVTLEGYYSFADNGNFFEDGF</sequence>
<dbReference type="GO" id="GO:0008237">
    <property type="term" value="F:metallopeptidase activity"/>
    <property type="evidence" value="ECO:0007669"/>
    <property type="project" value="UniProtKB-KW"/>
</dbReference>
<evidence type="ECO:0000256" key="2">
    <source>
        <dbReference type="ARBA" id="ARBA00022723"/>
    </source>
</evidence>
<dbReference type="PANTHER" id="PTHR30471">
    <property type="entry name" value="DNA REPAIR PROTEIN RADC"/>
    <property type="match status" value="1"/>
</dbReference>
<evidence type="ECO:0000256" key="5">
    <source>
        <dbReference type="ARBA" id="ARBA00023049"/>
    </source>
</evidence>
<organism evidence="7 9">
    <name type="scientific">Flavobacterium tructae</name>
    <dbReference type="NCBI Taxonomy" id="1114873"/>
    <lineage>
        <taxon>Bacteria</taxon>
        <taxon>Pseudomonadati</taxon>
        <taxon>Bacteroidota</taxon>
        <taxon>Flavobacteriia</taxon>
        <taxon>Flavobacteriales</taxon>
        <taxon>Flavobacteriaceae</taxon>
        <taxon>Flavobacterium</taxon>
    </lineage>
</organism>
<dbReference type="STRING" id="1278819.BHE19_16455"/>
<dbReference type="Proteomes" id="UP000180252">
    <property type="component" value="Unassembled WGS sequence"/>
</dbReference>
<reference evidence="7" key="2">
    <citation type="submission" date="2016-09" db="EMBL/GenBank/DDBJ databases">
        <authorList>
            <person name="Capua I."/>
            <person name="De Benedictis P."/>
            <person name="Joannis T."/>
            <person name="Lombin L.H."/>
            <person name="Cattoli G."/>
        </authorList>
    </citation>
    <scope>NUCLEOTIDE SEQUENCE [LARGE SCALE GENOMIC DNA]</scope>
    <source>
        <strain evidence="7">MSU</strain>
    </source>
</reference>
<dbReference type="EMBL" id="MUHG01000003">
    <property type="protein sequence ID" value="OXB21558.1"/>
    <property type="molecule type" value="Genomic_DNA"/>
</dbReference>
<protein>
    <submittedName>
        <fullName evidence="7">DNA repair protein</fullName>
    </submittedName>
</protein>
<evidence type="ECO:0000313" key="9">
    <source>
        <dbReference type="Proteomes" id="UP000180252"/>
    </source>
</evidence>
<evidence type="ECO:0000313" key="10">
    <source>
        <dbReference type="Proteomes" id="UP000198319"/>
    </source>
</evidence>
<dbReference type="AlphaFoldDB" id="A0A1S1J2C2"/>
<dbReference type="InterPro" id="IPR020891">
    <property type="entry name" value="UPF0758_CS"/>
</dbReference>
<dbReference type="InterPro" id="IPR001405">
    <property type="entry name" value="UPF0758"/>
</dbReference>
<evidence type="ECO:0000256" key="1">
    <source>
        <dbReference type="ARBA" id="ARBA00022670"/>
    </source>
</evidence>
<dbReference type="OrthoDB" id="9804482at2"/>
<evidence type="ECO:0000313" key="8">
    <source>
        <dbReference type="EMBL" id="OXB21558.1"/>
    </source>
</evidence>
<evidence type="ECO:0000313" key="7">
    <source>
        <dbReference type="EMBL" id="OHT43928.1"/>
    </source>
</evidence>
<reference evidence="8 10" key="3">
    <citation type="submission" date="2016-11" db="EMBL/GenBank/DDBJ databases">
        <title>Whole genomes of Flavobacteriaceae.</title>
        <authorList>
            <person name="Stine C."/>
            <person name="Li C."/>
            <person name="Tadesse D."/>
        </authorList>
    </citation>
    <scope>NUCLEOTIDE SEQUENCE [LARGE SCALE GENOMIC DNA]</scope>
    <source>
        <strain evidence="8 10">ATCC BAA-2541</strain>
    </source>
</reference>
<dbReference type="Gene3D" id="3.40.140.10">
    <property type="entry name" value="Cytidine Deaminase, domain 2"/>
    <property type="match status" value="1"/>
</dbReference>
<keyword evidence="4" id="KW-0862">Zinc</keyword>
<dbReference type="RefSeq" id="WP_070908349.1">
    <property type="nucleotide sequence ID" value="NZ_MIKE01000026.1"/>
</dbReference>
<gene>
    <name evidence="8" type="ORF">B0A71_03365</name>
    <name evidence="7" type="ORF">BHE19_16455</name>
</gene>
<dbReference type="InterPro" id="IPR037518">
    <property type="entry name" value="MPN"/>
</dbReference>
<reference evidence="9" key="1">
    <citation type="submission" date="2016-09" db="EMBL/GenBank/DDBJ databases">
        <authorList>
            <person name="Chen S."/>
            <person name="Walker E."/>
        </authorList>
    </citation>
    <scope>NUCLEOTIDE SEQUENCE [LARGE SCALE GENOMIC DNA]</scope>
    <source>
        <strain evidence="9">MSU</strain>
    </source>
</reference>
<name>A0A1S1J2C2_9FLAO</name>
<keyword evidence="3" id="KW-0378">Hydrolase</keyword>
<evidence type="ECO:0000256" key="4">
    <source>
        <dbReference type="ARBA" id="ARBA00022833"/>
    </source>
</evidence>